<name>A0A7X3FJ94_9BACL</name>
<gene>
    <name evidence="2" type="ORF">EDM21_12500</name>
</gene>
<accession>A0A7X3FJ94</accession>
<evidence type="ECO:0000256" key="1">
    <source>
        <dbReference type="SAM" id="Phobius"/>
    </source>
</evidence>
<evidence type="ECO:0000313" key="3">
    <source>
        <dbReference type="Proteomes" id="UP000490800"/>
    </source>
</evidence>
<evidence type="ECO:0000313" key="2">
    <source>
        <dbReference type="EMBL" id="MVP00332.1"/>
    </source>
</evidence>
<dbReference type="OrthoDB" id="2703555at2"/>
<comment type="caution">
    <text evidence="2">The sequence shown here is derived from an EMBL/GenBank/DDBJ whole genome shotgun (WGS) entry which is preliminary data.</text>
</comment>
<dbReference type="AlphaFoldDB" id="A0A7X3FJ94"/>
<protein>
    <recommendedName>
        <fullName evidence="4">Pilus assembly protein</fullName>
    </recommendedName>
</protein>
<dbReference type="Proteomes" id="UP000490800">
    <property type="component" value="Unassembled WGS sequence"/>
</dbReference>
<keyword evidence="1" id="KW-0472">Membrane</keyword>
<keyword evidence="3" id="KW-1185">Reference proteome</keyword>
<sequence length="333" mass="36249">MIASYSIRARFEVLIKEDRGNFTLEATLIFPFILISTLALIVFGLYVYNQVVIHQTAGIASERASFVWDNSFKDPLTGAFVPGRQDGLYWRLTQDAALGIFGYGGADSTIEVPGGSGGSGPAGKLSRTASLLPEGVKGKMTYANRIWARIISADLEESFKIRSFLPGRIIREKVDGQGASHVVDPVELIRTVDLTRTYVPALKNRISAARAKEVLVEPGAVQIPDQGVLSSEAQARAYIKKLVSGTEKPITTAEGEVRNVDALDASGTAHQAYYTFTDKGLREQMKKDISLKNTGTEVKGIVWHFFKNKSASKPSKALLQELAANGIAVIFHE</sequence>
<keyword evidence="1" id="KW-0812">Transmembrane</keyword>
<reference evidence="2 3" key="1">
    <citation type="journal article" date="2019" name="Microorganisms">
        <title>Paenibacillus lutrae sp. nov., A Chitinolytic Species Isolated from A River Otter in Castril Natural Park, Granada, Spain.</title>
        <authorList>
            <person name="Rodriguez M."/>
            <person name="Reina J.C."/>
            <person name="Bejar V."/>
            <person name="Llamas I."/>
        </authorList>
    </citation>
    <scope>NUCLEOTIDE SEQUENCE [LARGE SCALE GENOMIC DNA]</scope>
    <source>
        <strain evidence="2 3">N10</strain>
    </source>
</reference>
<dbReference type="EMBL" id="RHLK01000006">
    <property type="protein sequence ID" value="MVP00332.1"/>
    <property type="molecule type" value="Genomic_DNA"/>
</dbReference>
<feature type="transmembrane region" description="Helical" evidence="1">
    <location>
        <begin position="26"/>
        <end position="48"/>
    </location>
</feature>
<evidence type="ECO:0008006" key="4">
    <source>
        <dbReference type="Google" id="ProtNLM"/>
    </source>
</evidence>
<proteinExistence type="predicted"/>
<keyword evidence="1" id="KW-1133">Transmembrane helix</keyword>
<organism evidence="2 3">
    <name type="scientific">Paenibacillus lutrae</name>
    <dbReference type="NCBI Taxonomy" id="2078573"/>
    <lineage>
        <taxon>Bacteria</taxon>
        <taxon>Bacillati</taxon>
        <taxon>Bacillota</taxon>
        <taxon>Bacilli</taxon>
        <taxon>Bacillales</taxon>
        <taxon>Paenibacillaceae</taxon>
        <taxon>Paenibacillus</taxon>
    </lineage>
</organism>